<proteinExistence type="predicted"/>
<dbReference type="PANTHER" id="PTHR31956:SF1">
    <property type="entry name" value="NON-SPECIFIC PHOSPHOLIPASE C1"/>
    <property type="match status" value="1"/>
</dbReference>
<gene>
    <name evidence="4" type="ORF">Sliba_11710</name>
</gene>
<dbReference type="InterPro" id="IPR013783">
    <property type="entry name" value="Ig-like_fold"/>
</dbReference>
<dbReference type="Gene3D" id="2.60.40.10">
    <property type="entry name" value="Immunoglobulins"/>
    <property type="match status" value="1"/>
</dbReference>
<dbReference type="GO" id="GO:0016020">
    <property type="term" value="C:membrane"/>
    <property type="evidence" value="ECO:0007669"/>
    <property type="project" value="InterPro"/>
</dbReference>
<dbReference type="AlphaFoldDB" id="A0A640TBJ6"/>
<dbReference type="InterPro" id="IPR015919">
    <property type="entry name" value="Cadherin-like_sf"/>
</dbReference>
<sequence length="383" mass="40550">MKRPAIHLRRALVALLGTLGLLAVASAADARTVRSALPSYDHVVIVVFENKQYGEIIGNSQAPYLNQLAQTGAGLTGMKALTHPSQPNYFNLFSGATQGVTGDGCYTAQSLSAPNLAQELIAAGKTFASYNEGLPSEGSTTCSSGRYAQKHNPWFAFKNVPVTTGKTFAQFPKDDFTKLPTLSFVIPDMCNDMHDCSVGSGDTWLKNNLDSYARWAKDHNSLLMVTWDEDNYLGSNRIATVFHGAHVKQGTVGGAYNHFSLLRTFEDMYGTGHAGNAATATPVTAVFDTGGTEPPGDGIELTTPGPQTCRFGQGCTVQLAATGGKPPLTYHATGLPLGLTLDAASGRISGRPWQTGTFPVTVTATDSSGATATGDFPLTVNWF</sequence>
<evidence type="ECO:0000313" key="5">
    <source>
        <dbReference type="Proteomes" id="UP000429552"/>
    </source>
</evidence>
<keyword evidence="3" id="KW-0732">Signal</keyword>
<accession>A0A640TBJ6</accession>
<dbReference type="GO" id="GO:0005509">
    <property type="term" value="F:calcium ion binding"/>
    <property type="evidence" value="ECO:0007669"/>
    <property type="project" value="InterPro"/>
</dbReference>
<dbReference type="Proteomes" id="UP000429552">
    <property type="component" value="Unassembled WGS sequence"/>
</dbReference>
<evidence type="ECO:0000313" key="4">
    <source>
        <dbReference type="EMBL" id="GFE20718.1"/>
    </source>
</evidence>
<dbReference type="RefSeq" id="WP_159484821.1">
    <property type="nucleotide sequence ID" value="NZ_BLIP01000001.1"/>
</dbReference>
<dbReference type="GO" id="GO:0005975">
    <property type="term" value="P:carbohydrate metabolic process"/>
    <property type="evidence" value="ECO:0007669"/>
    <property type="project" value="UniProtKB-ARBA"/>
</dbReference>
<evidence type="ECO:0000256" key="3">
    <source>
        <dbReference type="SAM" id="SignalP"/>
    </source>
</evidence>
<evidence type="ECO:0000256" key="2">
    <source>
        <dbReference type="ARBA" id="ARBA00023026"/>
    </source>
</evidence>
<dbReference type="Gene3D" id="3.40.720.10">
    <property type="entry name" value="Alkaline Phosphatase, subunit A"/>
    <property type="match status" value="1"/>
</dbReference>
<reference evidence="4 5" key="1">
    <citation type="submission" date="2019-12" db="EMBL/GenBank/DDBJ databases">
        <title>Whole genome shotgun sequence of Streptomyces libani subsp. libani NBRC 13452.</title>
        <authorList>
            <person name="Ichikawa N."/>
            <person name="Kimura A."/>
            <person name="Kitahashi Y."/>
            <person name="Komaki H."/>
            <person name="Tamura T."/>
        </authorList>
    </citation>
    <scope>NUCLEOTIDE SEQUENCE [LARGE SCALE GENOMIC DNA]</scope>
    <source>
        <strain evidence="4 5">NBRC 13452</strain>
    </source>
</reference>
<comment type="caution">
    <text evidence="4">The sequence shown here is derived from an EMBL/GenBank/DDBJ whole genome shotgun (WGS) entry which is preliminary data.</text>
</comment>
<keyword evidence="2" id="KW-0843">Virulence</keyword>
<dbReference type="SUPFAM" id="SSF53649">
    <property type="entry name" value="Alkaline phosphatase-like"/>
    <property type="match status" value="1"/>
</dbReference>
<protein>
    <recommendedName>
        <fullName evidence="6">Acid phosphatase</fullName>
    </recommendedName>
</protein>
<evidence type="ECO:0000256" key="1">
    <source>
        <dbReference type="ARBA" id="ARBA00022801"/>
    </source>
</evidence>
<dbReference type="Pfam" id="PF04185">
    <property type="entry name" value="Phosphoesterase"/>
    <property type="match status" value="1"/>
</dbReference>
<feature type="signal peptide" evidence="3">
    <location>
        <begin position="1"/>
        <end position="30"/>
    </location>
</feature>
<dbReference type="PANTHER" id="PTHR31956">
    <property type="entry name" value="NON-SPECIFIC PHOSPHOLIPASE C4-RELATED"/>
    <property type="match status" value="1"/>
</dbReference>
<dbReference type="EMBL" id="BLIP01000001">
    <property type="protein sequence ID" value="GFE20718.1"/>
    <property type="molecule type" value="Genomic_DNA"/>
</dbReference>
<dbReference type="InterPro" id="IPR017850">
    <property type="entry name" value="Alkaline_phosphatase_core_sf"/>
</dbReference>
<evidence type="ECO:0008006" key="6">
    <source>
        <dbReference type="Google" id="ProtNLM"/>
    </source>
</evidence>
<dbReference type="Pfam" id="PF05345">
    <property type="entry name" value="He_PIG"/>
    <property type="match status" value="1"/>
</dbReference>
<organism evidence="4 5">
    <name type="scientific">Streptomyces nigrescens</name>
    <dbReference type="NCBI Taxonomy" id="1920"/>
    <lineage>
        <taxon>Bacteria</taxon>
        <taxon>Bacillati</taxon>
        <taxon>Actinomycetota</taxon>
        <taxon>Actinomycetes</taxon>
        <taxon>Kitasatosporales</taxon>
        <taxon>Streptomycetaceae</taxon>
        <taxon>Streptomyces</taxon>
    </lineage>
</organism>
<keyword evidence="1" id="KW-0378">Hydrolase</keyword>
<dbReference type="SUPFAM" id="SSF49313">
    <property type="entry name" value="Cadherin-like"/>
    <property type="match status" value="1"/>
</dbReference>
<dbReference type="GO" id="GO:0042578">
    <property type="term" value="F:phosphoric ester hydrolase activity"/>
    <property type="evidence" value="ECO:0007669"/>
    <property type="project" value="UniProtKB-ARBA"/>
</dbReference>
<feature type="chain" id="PRO_5025028467" description="Acid phosphatase" evidence="3">
    <location>
        <begin position="31"/>
        <end position="383"/>
    </location>
</feature>
<dbReference type="InterPro" id="IPR007312">
    <property type="entry name" value="Phosphoesterase"/>
</dbReference>
<name>A0A640TBJ6_STRNI</name>